<dbReference type="AlphaFoldDB" id="A0A644ZVS8"/>
<gene>
    <name evidence="1" type="ORF">SDC9_89403</name>
</gene>
<accession>A0A644ZVS8</accession>
<protein>
    <submittedName>
        <fullName evidence="1">Uncharacterized protein</fullName>
    </submittedName>
</protein>
<reference evidence="1" key="1">
    <citation type="submission" date="2019-08" db="EMBL/GenBank/DDBJ databases">
        <authorList>
            <person name="Kucharzyk K."/>
            <person name="Murdoch R.W."/>
            <person name="Higgins S."/>
            <person name="Loffler F."/>
        </authorList>
    </citation>
    <scope>NUCLEOTIDE SEQUENCE</scope>
</reference>
<organism evidence="1">
    <name type="scientific">bioreactor metagenome</name>
    <dbReference type="NCBI Taxonomy" id="1076179"/>
    <lineage>
        <taxon>unclassified sequences</taxon>
        <taxon>metagenomes</taxon>
        <taxon>ecological metagenomes</taxon>
    </lineage>
</organism>
<name>A0A644ZVS8_9ZZZZ</name>
<evidence type="ECO:0000313" key="1">
    <source>
        <dbReference type="EMBL" id="MPM42733.1"/>
    </source>
</evidence>
<comment type="caution">
    <text evidence="1">The sequence shown here is derived from an EMBL/GenBank/DDBJ whole genome shotgun (WGS) entry which is preliminary data.</text>
</comment>
<proteinExistence type="predicted"/>
<dbReference type="EMBL" id="VSSQ01009838">
    <property type="protein sequence ID" value="MPM42733.1"/>
    <property type="molecule type" value="Genomic_DNA"/>
</dbReference>
<sequence length="93" mass="10738">MDDVIRRLEMGVIPELSTDAQKEIVNDIITNMESYQSDSSYDYESAAQDAYEKYKSLDDSEKSELKSLIIKKNSAADMIELQKFFFPDKDIQL</sequence>